<keyword evidence="2" id="KW-1185">Reference proteome</keyword>
<reference evidence="1 2" key="1">
    <citation type="journal article" date="2014" name="Science">
        <title>Plant genetics. Early allopolyploid evolution in the post-Neolithic Brassica napus oilseed genome.</title>
        <authorList>
            <person name="Chalhoub B."/>
            <person name="Denoeud F."/>
            <person name="Liu S."/>
            <person name="Parkin I.A."/>
            <person name="Tang H."/>
            <person name="Wang X."/>
            <person name="Chiquet J."/>
            <person name="Belcram H."/>
            <person name="Tong C."/>
            <person name="Samans B."/>
            <person name="Correa M."/>
            <person name="Da Silva C."/>
            <person name="Just J."/>
            <person name="Falentin C."/>
            <person name="Koh C.S."/>
            <person name="Le Clainche I."/>
            <person name="Bernard M."/>
            <person name="Bento P."/>
            <person name="Noel B."/>
            <person name="Labadie K."/>
            <person name="Alberti A."/>
            <person name="Charles M."/>
            <person name="Arnaud D."/>
            <person name="Guo H."/>
            <person name="Daviaud C."/>
            <person name="Alamery S."/>
            <person name="Jabbari K."/>
            <person name="Zhao M."/>
            <person name="Edger P.P."/>
            <person name="Chelaifa H."/>
            <person name="Tack D."/>
            <person name="Lassalle G."/>
            <person name="Mestiri I."/>
            <person name="Schnel N."/>
            <person name="Le Paslier M.C."/>
            <person name="Fan G."/>
            <person name="Renault V."/>
            <person name="Bayer P.E."/>
            <person name="Golicz A.A."/>
            <person name="Manoli S."/>
            <person name="Lee T.H."/>
            <person name="Thi V.H."/>
            <person name="Chalabi S."/>
            <person name="Hu Q."/>
            <person name="Fan C."/>
            <person name="Tollenaere R."/>
            <person name="Lu Y."/>
            <person name="Battail C."/>
            <person name="Shen J."/>
            <person name="Sidebottom C.H."/>
            <person name="Wang X."/>
            <person name="Canaguier A."/>
            <person name="Chauveau A."/>
            <person name="Berard A."/>
            <person name="Deniot G."/>
            <person name="Guan M."/>
            <person name="Liu Z."/>
            <person name="Sun F."/>
            <person name="Lim Y.P."/>
            <person name="Lyons E."/>
            <person name="Town C.D."/>
            <person name="Bancroft I."/>
            <person name="Wang X."/>
            <person name="Meng J."/>
            <person name="Ma J."/>
            <person name="Pires J.C."/>
            <person name="King G.J."/>
            <person name="Brunel D."/>
            <person name="Delourme R."/>
            <person name="Renard M."/>
            <person name="Aury J.M."/>
            <person name="Adams K.L."/>
            <person name="Batley J."/>
            <person name="Snowdon R.J."/>
            <person name="Tost J."/>
            <person name="Edwards D."/>
            <person name="Zhou Y."/>
            <person name="Hua W."/>
            <person name="Sharpe A.G."/>
            <person name="Paterson A.H."/>
            <person name="Guan C."/>
            <person name="Wincker P."/>
        </authorList>
    </citation>
    <scope>NUCLEOTIDE SEQUENCE [LARGE SCALE GENOMIC DNA]</scope>
    <source>
        <strain evidence="2">cv. Darmor-bzh</strain>
    </source>
</reference>
<dbReference type="PaxDb" id="3708-A0A078JAF3"/>
<evidence type="ECO:0000313" key="1">
    <source>
        <dbReference type="EMBL" id="CDY62351.1"/>
    </source>
</evidence>
<dbReference type="Proteomes" id="UP000028999">
    <property type="component" value="Unassembled WGS sequence"/>
</dbReference>
<dbReference type="EMBL" id="LK034131">
    <property type="protein sequence ID" value="CDY62351.1"/>
    <property type="molecule type" value="Genomic_DNA"/>
</dbReference>
<accession>A0A078JAF3</accession>
<dbReference type="AlphaFoldDB" id="A0A078JAF3"/>
<name>A0A078JAF3_BRANA</name>
<gene>
    <name evidence="1" type="primary">BnaCnng40050D</name>
    <name evidence="1" type="ORF">GSBRNA2T00036194001</name>
</gene>
<protein>
    <submittedName>
        <fullName evidence="1">BnaCnng40050D protein</fullName>
    </submittedName>
</protein>
<evidence type="ECO:0000313" key="2">
    <source>
        <dbReference type="Proteomes" id="UP000028999"/>
    </source>
</evidence>
<dbReference type="Gramene" id="CDY62351">
    <property type="protein sequence ID" value="CDY62351"/>
    <property type="gene ID" value="GSBRNA2T00036194001"/>
</dbReference>
<sequence>MMQVILVKYLMMMITLQPNLRLA</sequence>
<organism evidence="1 2">
    <name type="scientific">Brassica napus</name>
    <name type="common">Rape</name>
    <dbReference type="NCBI Taxonomy" id="3708"/>
    <lineage>
        <taxon>Eukaryota</taxon>
        <taxon>Viridiplantae</taxon>
        <taxon>Streptophyta</taxon>
        <taxon>Embryophyta</taxon>
        <taxon>Tracheophyta</taxon>
        <taxon>Spermatophyta</taxon>
        <taxon>Magnoliopsida</taxon>
        <taxon>eudicotyledons</taxon>
        <taxon>Gunneridae</taxon>
        <taxon>Pentapetalae</taxon>
        <taxon>rosids</taxon>
        <taxon>malvids</taxon>
        <taxon>Brassicales</taxon>
        <taxon>Brassicaceae</taxon>
        <taxon>Brassiceae</taxon>
        <taxon>Brassica</taxon>
    </lineage>
</organism>
<proteinExistence type="predicted"/>